<dbReference type="Proteomes" id="UP001501459">
    <property type="component" value="Unassembled WGS sequence"/>
</dbReference>
<comment type="caution">
    <text evidence="1">The sequence shown here is derived from an EMBL/GenBank/DDBJ whole genome shotgun (WGS) entry which is preliminary data.</text>
</comment>
<keyword evidence="2" id="KW-1185">Reference proteome</keyword>
<evidence type="ECO:0000313" key="2">
    <source>
        <dbReference type="Proteomes" id="UP001501459"/>
    </source>
</evidence>
<sequence length="132" mass="14563">MQQRTSSVHNIKLNGLTYSSIVNIGDATYARTNAKGIAVQKEGAVFSGDDDVQFEDYSLFDRNANVPAQKSPVQKRTHQHEETIHVGDINVTGVSQASIFQVGSIHEVTGEARIKHFRQYLHGSIHTNQADS</sequence>
<accession>A0ABP3J235</accession>
<reference evidence="2" key="1">
    <citation type="journal article" date="2019" name="Int. J. Syst. Evol. Microbiol.">
        <title>The Global Catalogue of Microorganisms (GCM) 10K type strain sequencing project: providing services to taxonomists for standard genome sequencing and annotation.</title>
        <authorList>
            <consortium name="The Broad Institute Genomics Platform"/>
            <consortium name="The Broad Institute Genome Sequencing Center for Infectious Disease"/>
            <person name="Wu L."/>
            <person name="Ma J."/>
        </authorList>
    </citation>
    <scope>NUCLEOTIDE SEQUENCE [LARGE SCALE GENOMIC DNA]</scope>
    <source>
        <strain evidence="2">JCM 12149</strain>
    </source>
</reference>
<dbReference type="EMBL" id="BAAADM010000035">
    <property type="protein sequence ID" value="GAA0438117.1"/>
    <property type="molecule type" value="Genomic_DNA"/>
</dbReference>
<organism evidence="1 2">
    <name type="scientific">Lentibacillus halophilus</name>
    <dbReference type="NCBI Taxonomy" id="295065"/>
    <lineage>
        <taxon>Bacteria</taxon>
        <taxon>Bacillati</taxon>
        <taxon>Bacillota</taxon>
        <taxon>Bacilli</taxon>
        <taxon>Bacillales</taxon>
        <taxon>Bacillaceae</taxon>
        <taxon>Lentibacillus</taxon>
    </lineage>
</organism>
<evidence type="ECO:0008006" key="3">
    <source>
        <dbReference type="Google" id="ProtNLM"/>
    </source>
</evidence>
<dbReference type="InterPro" id="IPR024496">
    <property type="entry name" value="Spore_germ_GerPE"/>
</dbReference>
<dbReference type="RefSeq" id="WP_343752017.1">
    <property type="nucleotide sequence ID" value="NZ_BAAADM010000035.1"/>
</dbReference>
<evidence type="ECO:0000313" key="1">
    <source>
        <dbReference type="EMBL" id="GAA0438117.1"/>
    </source>
</evidence>
<protein>
    <recommendedName>
        <fullName evidence="3">Spore germination protein GerPE</fullName>
    </recommendedName>
</protein>
<name>A0ABP3J235_9BACI</name>
<proteinExistence type="predicted"/>
<gene>
    <name evidence="1" type="ORF">GCM10008983_13790</name>
</gene>
<dbReference type="Pfam" id="PF10970">
    <property type="entry name" value="GerPE"/>
    <property type="match status" value="1"/>
</dbReference>